<organism evidence="2 3">
    <name type="scientific">Caerostris extrusa</name>
    <name type="common">Bark spider</name>
    <name type="synonym">Caerostris bankana</name>
    <dbReference type="NCBI Taxonomy" id="172846"/>
    <lineage>
        <taxon>Eukaryota</taxon>
        <taxon>Metazoa</taxon>
        <taxon>Ecdysozoa</taxon>
        <taxon>Arthropoda</taxon>
        <taxon>Chelicerata</taxon>
        <taxon>Arachnida</taxon>
        <taxon>Araneae</taxon>
        <taxon>Araneomorphae</taxon>
        <taxon>Entelegynae</taxon>
        <taxon>Araneoidea</taxon>
        <taxon>Araneidae</taxon>
        <taxon>Caerostris</taxon>
    </lineage>
</organism>
<feature type="compositionally biased region" description="Basic and acidic residues" evidence="1">
    <location>
        <begin position="138"/>
        <end position="160"/>
    </location>
</feature>
<name>A0AAV4XK52_CAEEX</name>
<feature type="region of interest" description="Disordered" evidence="1">
    <location>
        <begin position="138"/>
        <end position="171"/>
    </location>
</feature>
<dbReference type="Proteomes" id="UP001054945">
    <property type="component" value="Unassembled WGS sequence"/>
</dbReference>
<reference evidence="2 3" key="1">
    <citation type="submission" date="2021-06" db="EMBL/GenBank/DDBJ databases">
        <title>Caerostris extrusa draft genome.</title>
        <authorList>
            <person name="Kono N."/>
            <person name="Arakawa K."/>
        </authorList>
    </citation>
    <scope>NUCLEOTIDE SEQUENCE [LARGE SCALE GENOMIC DNA]</scope>
</reference>
<keyword evidence="3" id="KW-1185">Reference proteome</keyword>
<evidence type="ECO:0000313" key="3">
    <source>
        <dbReference type="Proteomes" id="UP001054945"/>
    </source>
</evidence>
<gene>
    <name evidence="2" type="ORF">CEXT_129371</name>
</gene>
<comment type="caution">
    <text evidence="2">The sequence shown here is derived from an EMBL/GenBank/DDBJ whole genome shotgun (WGS) entry which is preliminary data.</text>
</comment>
<dbReference type="AlphaFoldDB" id="A0AAV4XK52"/>
<accession>A0AAV4XK52</accession>
<evidence type="ECO:0000313" key="2">
    <source>
        <dbReference type="EMBL" id="GIY95042.1"/>
    </source>
</evidence>
<evidence type="ECO:0000256" key="1">
    <source>
        <dbReference type="SAM" id="MobiDB-lite"/>
    </source>
</evidence>
<dbReference type="EMBL" id="BPLR01000477">
    <property type="protein sequence ID" value="GIY95042.1"/>
    <property type="molecule type" value="Genomic_DNA"/>
</dbReference>
<proteinExistence type="predicted"/>
<sequence length="171" mass="19937">MSSKSSLTFLSRVPESQGRCSRKVQNATYERICRTTLIPRLFKFSWRGFLAFYYLRQIHPDRSLNGHFVIEQSSCNLSNFLIPDLKIHYPNGYMHKTPSPISRNQYKNYKILNKTKTKISSKSSLAFPKPRLQRARADVLEKSRIETDSARRKDSLRGKGDFFSSSPLLRR</sequence>
<protein>
    <submittedName>
        <fullName evidence="2">Uncharacterized protein</fullName>
    </submittedName>
</protein>